<feature type="binding site" evidence="7">
    <location>
        <position position="178"/>
    </location>
    <ligand>
        <name>Fe cation</name>
        <dbReference type="ChEBI" id="CHEBI:24875"/>
        <label>1</label>
    </ligand>
</feature>
<evidence type="ECO:0000256" key="6">
    <source>
        <dbReference type="PIRSR" id="PIRSR004789-50"/>
    </source>
</evidence>
<dbReference type="PIRSF" id="PIRSF004789">
    <property type="entry name" value="DR1281"/>
    <property type="match status" value="1"/>
</dbReference>
<feature type="binding site" evidence="7">
    <location>
        <position position="39"/>
    </location>
    <ligand>
        <name>Fe cation</name>
        <dbReference type="ChEBI" id="CHEBI:24875"/>
        <label>1</label>
    </ligand>
</feature>
<dbReference type="RefSeq" id="WP_149679511.1">
    <property type="nucleotide sequence ID" value="NZ_DAONMB010000033.1"/>
</dbReference>
<keyword evidence="3" id="KW-0378">Hydrolase</keyword>
<dbReference type="GO" id="GO:0004113">
    <property type="term" value="F:2',3'-cyclic-nucleotide 3'-phosphodiesterase activity"/>
    <property type="evidence" value="ECO:0007669"/>
    <property type="project" value="TreeGrafter"/>
</dbReference>
<sequence length="261" mass="28481">MKVLFVGDIFGEVGRKALRIQVEKIREQEKPDFVIVNGENAAGGRGISYNTAQDILSCGVDAITMGNHTWARKEVMSIIDSGMKIIRPANYPKGVPGKGRIILENNGLRLGLINLLGRVYMDNHVDCPFQAADREVQNLKGQVDAILVDFHAEATSEKIALGHYLDGRVECVVGTHTHVQTADERILQNGTAYITDVGFTGPADGVIGVNKEQIIRKFVSGLPSQFEPASGRALFNAVMVTIDPKNRKATDIQRIAGFVKL</sequence>
<dbReference type="InterPro" id="IPR029052">
    <property type="entry name" value="Metallo-depent_PP-like"/>
</dbReference>
<dbReference type="FunFam" id="3.60.21.10:FF:000016">
    <property type="entry name" value="Putative metallophosphoesterase"/>
    <property type="match status" value="1"/>
</dbReference>
<name>A0A1M6JKD1_9FIRM</name>
<evidence type="ECO:0000256" key="5">
    <source>
        <dbReference type="ARBA" id="ARBA00061401"/>
    </source>
</evidence>
<evidence type="ECO:0008006" key="10">
    <source>
        <dbReference type="Google" id="ProtNLM"/>
    </source>
</evidence>
<dbReference type="PANTHER" id="PTHR36303:SF1">
    <property type="entry name" value="2',3'-CYCLIC-NUCLEOTIDE 2'-PHOSPHODIESTERASE"/>
    <property type="match status" value="1"/>
</dbReference>
<dbReference type="CDD" id="cd07382">
    <property type="entry name" value="MPP_DR1281"/>
    <property type="match status" value="1"/>
</dbReference>
<proteinExistence type="inferred from homology"/>
<feature type="binding site" evidence="7">
    <location>
        <position position="67"/>
    </location>
    <ligand>
        <name>Fe cation</name>
        <dbReference type="ChEBI" id="CHEBI:24875"/>
        <label>2</label>
    </ligand>
</feature>
<evidence type="ECO:0000256" key="1">
    <source>
        <dbReference type="ARBA" id="ARBA00001965"/>
    </source>
</evidence>
<dbReference type="Gene3D" id="3.60.21.10">
    <property type="match status" value="1"/>
</dbReference>
<feature type="binding site" evidence="7">
    <location>
        <position position="176"/>
    </location>
    <ligand>
        <name>Fe cation</name>
        <dbReference type="ChEBI" id="CHEBI:24875"/>
        <label>2</label>
    </ligand>
</feature>
<reference evidence="8 9" key="1">
    <citation type="submission" date="2016-11" db="EMBL/GenBank/DDBJ databases">
        <authorList>
            <person name="Varghese N."/>
            <person name="Submissions S."/>
        </authorList>
    </citation>
    <scope>NUCLEOTIDE SEQUENCE [LARGE SCALE GENOMIC DNA]</scope>
    <source>
        <strain evidence="8 9">DSM 19027</strain>
    </source>
</reference>
<dbReference type="PANTHER" id="PTHR36303">
    <property type="entry name" value="2',3'-CYCLIC-NUCLEOTIDE 2'-PHOSPHODIESTERASE"/>
    <property type="match status" value="1"/>
</dbReference>
<dbReference type="InterPro" id="IPR005235">
    <property type="entry name" value="YmdB-like"/>
</dbReference>
<evidence type="ECO:0000313" key="8">
    <source>
        <dbReference type="EMBL" id="SHJ47160.1"/>
    </source>
</evidence>
<evidence type="ECO:0000256" key="7">
    <source>
        <dbReference type="PIRSR" id="PIRSR004789-51"/>
    </source>
</evidence>
<keyword evidence="4" id="KW-0408">Iron</keyword>
<feature type="binding site" evidence="7">
    <location>
        <position position="40"/>
    </location>
    <ligand>
        <name>Fe cation</name>
        <dbReference type="ChEBI" id="CHEBI:24875"/>
        <label>1</label>
    </ligand>
</feature>
<dbReference type="GO" id="GO:0046872">
    <property type="term" value="F:metal ion binding"/>
    <property type="evidence" value="ECO:0007669"/>
    <property type="project" value="UniProtKB-KW"/>
</dbReference>
<feature type="binding site" evidence="7">
    <location>
        <position position="151"/>
    </location>
    <ligand>
        <name>Fe cation</name>
        <dbReference type="ChEBI" id="CHEBI:24875"/>
        <label>2</label>
    </ligand>
</feature>
<evidence type="ECO:0000256" key="4">
    <source>
        <dbReference type="ARBA" id="ARBA00023004"/>
    </source>
</evidence>
<organism evidence="8 9">
    <name type="scientific">Thermoclostridium caenicola</name>
    <dbReference type="NCBI Taxonomy" id="659425"/>
    <lineage>
        <taxon>Bacteria</taxon>
        <taxon>Bacillati</taxon>
        <taxon>Bacillota</taxon>
        <taxon>Clostridia</taxon>
        <taxon>Eubacteriales</taxon>
        <taxon>Oscillospiraceae</taxon>
        <taxon>Thermoclostridium</taxon>
    </lineage>
</organism>
<dbReference type="OrthoDB" id="9801109at2"/>
<evidence type="ECO:0000256" key="3">
    <source>
        <dbReference type="ARBA" id="ARBA00022801"/>
    </source>
</evidence>
<protein>
    <recommendedName>
        <fullName evidence="10">TIGR00282 family metallophosphoesterase</fullName>
    </recommendedName>
</protein>
<gene>
    <name evidence="8" type="ORF">SAMN05444373_105811</name>
</gene>
<keyword evidence="2 7" id="KW-0479">Metal-binding</keyword>
<feature type="binding site" evidence="7">
    <location>
        <position position="39"/>
    </location>
    <ligand>
        <name>Fe cation</name>
        <dbReference type="ChEBI" id="CHEBI:24875"/>
        <label>2</label>
    </ligand>
</feature>
<evidence type="ECO:0000313" key="9">
    <source>
        <dbReference type="Proteomes" id="UP000324781"/>
    </source>
</evidence>
<dbReference type="NCBIfam" id="TIGR00282">
    <property type="entry name" value="TIGR00282 family metallophosphoesterase"/>
    <property type="match status" value="1"/>
</dbReference>
<dbReference type="SUPFAM" id="SSF56300">
    <property type="entry name" value="Metallo-dependent phosphatases"/>
    <property type="match status" value="1"/>
</dbReference>
<dbReference type="Proteomes" id="UP000324781">
    <property type="component" value="Unassembled WGS sequence"/>
</dbReference>
<evidence type="ECO:0000256" key="2">
    <source>
        <dbReference type="ARBA" id="ARBA00022723"/>
    </source>
</evidence>
<comment type="similarity">
    <text evidence="5">Belongs to the YmdB-like family.</text>
</comment>
<accession>A0A1M6JKD1</accession>
<dbReference type="Pfam" id="PF13277">
    <property type="entry name" value="YmdB"/>
    <property type="match status" value="1"/>
</dbReference>
<keyword evidence="9" id="KW-1185">Reference proteome</keyword>
<comment type="cofactor">
    <cofactor evidence="1">
        <name>Fe(3+)</name>
        <dbReference type="ChEBI" id="CHEBI:29034"/>
    </cofactor>
</comment>
<feature type="binding site" evidence="7">
    <location>
        <position position="8"/>
    </location>
    <ligand>
        <name>Fe cation</name>
        <dbReference type="ChEBI" id="CHEBI:24875"/>
        <label>1</label>
    </ligand>
</feature>
<dbReference type="EMBL" id="FQZP01000058">
    <property type="protein sequence ID" value="SHJ47160.1"/>
    <property type="molecule type" value="Genomic_DNA"/>
</dbReference>
<feature type="active site" description="Proton donor" evidence="6">
    <location>
        <position position="68"/>
    </location>
</feature>
<dbReference type="AlphaFoldDB" id="A0A1M6JKD1"/>